<dbReference type="Proteomes" id="UP000007934">
    <property type="component" value="Chromosome"/>
</dbReference>
<dbReference type="GO" id="GO:0004222">
    <property type="term" value="F:metalloendopeptidase activity"/>
    <property type="evidence" value="ECO:0007669"/>
    <property type="project" value="TreeGrafter"/>
</dbReference>
<keyword evidence="3" id="KW-0472">Membrane</keyword>
<dbReference type="SUPFAM" id="SSF51261">
    <property type="entry name" value="Duplicated hybrid motif"/>
    <property type="match status" value="1"/>
</dbReference>
<proteinExistence type="predicted"/>
<feature type="transmembrane region" description="Helical" evidence="3">
    <location>
        <begin position="26"/>
        <end position="50"/>
    </location>
</feature>
<dbReference type="Gene3D" id="2.70.70.10">
    <property type="entry name" value="Glucose Permease (Domain IIA)"/>
    <property type="match status" value="1"/>
</dbReference>
<dbReference type="InterPro" id="IPR011055">
    <property type="entry name" value="Dup_hybrid_motif"/>
</dbReference>
<gene>
    <name evidence="5" type="ordered locus">Hfelis_04810</name>
</gene>
<dbReference type="InterPro" id="IPR050570">
    <property type="entry name" value="Cell_wall_metabolism_enzyme"/>
</dbReference>
<dbReference type="PANTHER" id="PTHR21666:SF289">
    <property type="entry name" value="L-ALA--D-GLU ENDOPEPTIDASE"/>
    <property type="match status" value="1"/>
</dbReference>
<keyword evidence="3" id="KW-0812">Transmembrane</keyword>
<dbReference type="InterPro" id="IPR016047">
    <property type="entry name" value="M23ase_b-sheet_dom"/>
</dbReference>
<feature type="domain" description="M23ase beta-sheet core" evidence="4">
    <location>
        <begin position="155"/>
        <end position="243"/>
    </location>
</feature>
<keyword evidence="1" id="KW-0732">Signal</keyword>
<dbReference type="eggNOG" id="COG0739">
    <property type="taxonomic scope" value="Bacteria"/>
</dbReference>
<evidence type="ECO:0000313" key="5">
    <source>
        <dbReference type="EMBL" id="CBY82565.1"/>
    </source>
</evidence>
<dbReference type="HOGENOM" id="CLU_029425_2_3_7"/>
<sequence length="294" mass="32947">MQDKLVLTIIDEGGSKQLRLSKNVKLYALVVSLVVFVGVVIGGVGLALLVKRLGRMSLEKSIVESRHQELYHKNMRLKEELRQKSREIAIVSQQIKSLERILHVQKGKKLDFEVYSHVNLQALPMTSKTLALTLIPNGIPLASYTHKSFTPPPKYHAGYEFSAPAKTPVYASASGIVDVVLLSKQGYGNLVRLEHAFGFSSIYAHLSQIVLKPHSFVQKGALVGYSSAQGLHYEIRFLGQVVDMPSYLNWNLGNFNALFGDPDINWKNLFYSIQDITQTQDYHNPNMEDSHVAQ</sequence>
<reference evidence="5 6" key="1">
    <citation type="journal article" date="2011" name="Genome Biol. Evol.">
        <title>Comparative whole genome sequence analysis of the carcinogenic bacterial model pathogen Helicobacter felis.</title>
        <authorList>
            <person name="Arnold I.C."/>
            <person name="Zigova Z."/>
            <person name="Holden M."/>
            <person name="Lawley T.D."/>
            <person name="Rad R."/>
            <person name="Dougan G."/>
            <person name="Falkow S."/>
            <person name="Bentley S.D."/>
            <person name="Muller A."/>
        </authorList>
    </citation>
    <scope>NUCLEOTIDE SEQUENCE [LARGE SCALE GENOMIC DNA]</scope>
    <source>
        <strain evidence="6">ATCC 49179 / CCUG 28539 / NCTC 12436 / CS1</strain>
    </source>
</reference>
<dbReference type="GeneID" id="36134129"/>
<evidence type="ECO:0000256" key="1">
    <source>
        <dbReference type="ARBA" id="ARBA00022729"/>
    </source>
</evidence>
<dbReference type="OrthoDB" id="9815245at2"/>
<dbReference type="KEGG" id="hfe:HFELIS_04810"/>
<evidence type="ECO:0000259" key="4">
    <source>
        <dbReference type="Pfam" id="PF01551"/>
    </source>
</evidence>
<dbReference type="RefSeq" id="WP_013468934.1">
    <property type="nucleotide sequence ID" value="NC_014810.2"/>
</dbReference>
<dbReference type="Pfam" id="PF01551">
    <property type="entry name" value="Peptidase_M23"/>
    <property type="match status" value="1"/>
</dbReference>
<keyword evidence="6" id="KW-1185">Reference proteome</keyword>
<accession>E7A9N9</accession>
<protein>
    <submittedName>
        <fullName evidence="5">Peptidase M23 family/ToxR-activated gene (TagE)</fullName>
    </submittedName>
</protein>
<dbReference type="CDD" id="cd12797">
    <property type="entry name" value="M23_peptidase"/>
    <property type="match status" value="1"/>
</dbReference>
<evidence type="ECO:0000256" key="2">
    <source>
        <dbReference type="SAM" id="Coils"/>
    </source>
</evidence>
<keyword evidence="3" id="KW-1133">Transmembrane helix</keyword>
<organism evidence="5 6">
    <name type="scientific">Helicobacter felis (strain ATCC 49179 / CCUG 28539 / NCTC 12436 / CS1)</name>
    <dbReference type="NCBI Taxonomy" id="936155"/>
    <lineage>
        <taxon>Bacteria</taxon>
        <taxon>Pseudomonadati</taxon>
        <taxon>Campylobacterota</taxon>
        <taxon>Epsilonproteobacteria</taxon>
        <taxon>Campylobacterales</taxon>
        <taxon>Helicobacteraceae</taxon>
        <taxon>Helicobacter</taxon>
    </lineage>
</organism>
<keyword evidence="2" id="KW-0175">Coiled coil</keyword>
<evidence type="ECO:0000313" key="6">
    <source>
        <dbReference type="Proteomes" id="UP000007934"/>
    </source>
</evidence>
<dbReference type="AlphaFoldDB" id="E7A9N9"/>
<dbReference type="STRING" id="936155.HFELIS_04810"/>
<evidence type="ECO:0000256" key="3">
    <source>
        <dbReference type="SAM" id="Phobius"/>
    </source>
</evidence>
<feature type="coiled-coil region" evidence="2">
    <location>
        <begin position="67"/>
        <end position="101"/>
    </location>
</feature>
<name>E7A9N9_HELFC</name>
<dbReference type="EMBL" id="FQ670179">
    <property type="protein sequence ID" value="CBY82565.1"/>
    <property type="molecule type" value="Genomic_DNA"/>
</dbReference>
<dbReference type="PANTHER" id="PTHR21666">
    <property type="entry name" value="PEPTIDASE-RELATED"/>
    <property type="match status" value="1"/>
</dbReference>